<keyword evidence="2" id="KW-1185">Reference proteome</keyword>
<accession>A0A7G9FLP0</accession>
<dbReference type="Pfam" id="PF14198">
    <property type="entry name" value="TnpV"/>
    <property type="match status" value="1"/>
</dbReference>
<evidence type="ECO:0000313" key="1">
    <source>
        <dbReference type="EMBL" id="QNL99471.1"/>
    </source>
</evidence>
<proteinExistence type="predicted"/>
<dbReference type="KEGG" id="wcp:H9Q76_12265"/>
<dbReference type="EMBL" id="CP060632">
    <property type="protein sequence ID" value="QNL99471.1"/>
    <property type="molecule type" value="Genomic_DNA"/>
</dbReference>
<dbReference type="AlphaFoldDB" id="A0A7G9FLP0"/>
<dbReference type="InterPro" id="IPR026989">
    <property type="entry name" value="TnpV"/>
</dbReference>
<dbReference type="RefSeq" id="WP_249321221.1">
    <property type="nucleotide sequence ID" value="NZ_CP060632.1"/>
</dbReference>
<sequence>MAEHLRAVTLRGLALRQITIFLRRKAQKGLFMEEKAKVTAAPTIAEQCGIKYKEVDGLFYPILGESDPRSYASLGKYGHRYLRVLMENDRYLYNKYFMQGVLFDKAAEYENYAWQLYDTVLQGISKVRGIALDTLEEKGFQVTFHENMQAAMTADEIVTEDLFATIDYNKRVRLEHAKENIAFEHAETQRMEA</sequence>
<name>A0A7G9FLP0_9FIRM</name>
<organism evidence="1 2">
    <name type="scientific">Wujia chipingensis</name>
    <dbReference type="NCBI Taxonomy" id="2763670"/>
    <lineage>
        <taxon>Bacteria</taxon>
        <taxon>Bacillati</taxon>
        <taxon>Bacillota</taxon>
        <taxon>Clostridia</taxon>
        <taxon>Lachnospirales</taxon>
        <taxon>Lachnospiraceae</taxon>
        <taxon>Wujia</taxon>
    </lineage>
</organism>
<protein>
    <submittedName>
        <fullName evidence="1">TnpV protein</fullName>
    </submittedName>
</protein>
<evidence type="ECO:0000313" key="2">
    <source>
        <dbReference type="Proteomes" id="UP000515819"/>
    </source>
</evidence>
<gene>
    <name evidence="1" type="ORF">H9Q76_12265</name>
</gene>
<reference evidence="1 2" key="1">
    <citation type="submission" date="2020-08" db="EMBL/GenBank/DDBJ databases">
        <authorList>
            <person name="Liu C."/>
            <person name="Sun Q."/>
        </authorList>
    </citation>
    <scope>NUCLEOTIDE SEQUENCE [LARGE SCALE GENOMIC DNA]</scope>
    <source>
        <strain evidence="1 2">NSJ-4</strain>
    </source>
</reference>
<dbReference type="Proteomes" id="UP000515819">
    <property type="component" value="Chromosome"/>
</dbReference>